<keyword evidence="2" id="KW-0808">Transferase</keyword>
<dbReference type="PROSITE" id="PS00101">
    <property type="entry name" value="HEXAPEP_TRANSFERASES"/>
    <property type="match status" value="1"/>
</dbReference>
<comment type="caution">
    <text evidence="4">The sequence shown here is derived from an EMBL/GenBank/DDBJ whole genome shotgun (WGS) entry which is preliminary data.</text>
</comment>
<evidence type="ECO:0000313" key="4">
    <source>
        <dbReference type="EMBL" id="GGG28206.1"/>
    </source>
</evidence>
<dbReference type="AlphaFoldDB" id="A0A917G8M1"/>
<dbReference type="CDD" id="cd05825">
    <property type="entry name" value="LbH_wcaF_like"/>
    <property type="match status" value="1"/>
</dbReference>
<evidence type="ECO:0000256" key="1">
    <source>
        <dbReference type="ARBA" id="ARBA00007274"/>
    </source>
</evidence>
<accession>A0A917G8M1</accession>
<keyword evidence="3" id="KW-0677">Repeat</keyword>
<dbReference type="InterPro" id="IPR051159">
    <property type="entry name" value="Hexapeptide_acetyltransf"/>
</dbReference>
<dbReference type="GO" id="GO:0005829">
    <property type="term" value="C:cytosol"/>
    <property type="evidence" value="ECO:0007669"/>
    <property type="project" value="TreeGrafter"/>
</dbReference>
<evidence type="ECO:0000313" key="5">
    <source>
        <dbReference type="Proteomes" id="UP000654257"/>
    </source>
</evidence>
<dbReference type="Pfam" id="PF00132">
    <property type="entry name" value="Hexapep"/>
    <property type="match status" value="1"/>
</dbReference>
<dbReference type="PANTHER" id="PTHR23416:SF23">
    <property type="entry name" value="ACETYLTRANSFERASE C18B11.09C-RELATED"/>
    <property type="match status" value="1"/>
</dbReference>
<dbReference type="InterPro" id="IPR018357">
    <property type="entry name" value="Hexapep_transf_CS"/>
</dbReference>
<protein>
    <submittedName>
        <fullName evidence="4">Colanic acid biosynthesis acetyltransferase WcaF</fullName>
    </submittedName>
</protein>
<dbReference type="InterPro" id="IPR001451">
    <property type="entry name" value="Hexapep"/>
</dbReference>
<evidence type="ECO:0000256" key="3">
    <source>
        <dbReference type="ARBA" id="ARBA00022737"/>
    </source>
</evidence>
<reference evidence="4" key="1">
    <citation type="journal article" date="2014" name="Int. J. Syst. Evol. Microbiol.">
        <title>Complete genome sequence of Corynebacterium casei LMG S-19264T (=DSM 44701T), isolated from a smear-ripened cheese.</title>
        <authorList>
            <consortium name="US DOE Joint Genome Institute (JGI-PGF)"/>
            <person name="Walter F."/>
            <person name="Albersmeier A."/>
            <person name="Kalinowski J."/>
            <person name="Ruckert C."/>
        </authorList>
    </citation>
    <scope>NUCLEOTIDE SEQUENCE</scope>
    <source>
        <strain evidence="4">CCM 7905</strain>
    </source>
</reference>
<comment type="similarity">
    <text evidence="1">Belongs to the transferase hexapeptide repeat family.</text>
</comment>
<name>A0A917G8M1_9NOCA</name>
<reference evidence="4" key="2">
    <citation type="submission" date="2020-09" db="EMBL/GenBank/DDBJ databases">
        <authorList>
            <person name="Sun Q."/>
            <person name="Sedlacek I."/>
        </authorList>
    </citation>
    <scope>NUCLEOTIDE SEQUENCE</scope>
    <source>
        <strain evidence="4">CCM 7905</strain>
    </source>
</reference>
<dbReference type="Proteomes" id="UP000654257">
    <property type="component" value="Unassembled WGS sequence"/>
</dbReference>
<dbReference type="Gene3D" id="2.160.10.10">
    <property type="entry name" value="Hexapeptide repeat proteins"/>
    <property type="match status" value="1"/>
</dbReference>
<proteinExistence type="inferred from homology"/>
<evidence type="ECO:0000256" key="2">
    <source>
        <dbReference type="ARBA" id="ARBA00022679"/>
    </source>
</evidence>
<keyword evidence="5" id="KW-1185">Reference proteome</keyword>
<sequence>MSDVHTTPARRSLAGFTGAGYDKGRGKLTQALWMLISGLVVTRWWCPLALRVALLRAFGATIGENVLIRHRVRIHWPWKLTVGADSWIGEDVWILNLEPVTIGSDVCVSQAALLCTGSHDRRSPTFEFDNAPIVVGDGAWIAVRATVLRGVTVGADAVVGANALITKDVAPGATVLAPTADTRT</sequence>
<gene>
    <name evidence="4" type="ORF">GCM10007304_47550</name>
</gene>
<organism evidence="4 5">
    <name type="scientific">Rhodococcoides trifolii</name>
    <dbReference type="NCBI Taxonomy" id="908250"/>
    <lineage>
        <taxon>Bacteria</taxon>
        <taxon>Bacillati</taxon>
        <taxon>Actinomycetota</taxon>
        <taxon>Actinomycetes</taxon>
        <taxon>Mycobacteriales</taxon>
        <taxon>Nocardiaceae</taxon>
        <taxon>Rhodococcoides</taxon>
    </lineage>
</organism>
<dbReference type="PANTHER" id="PTHR23416">
    <property type="entry name" value="SIALIC ACID SYNTHASE-RELATED"/>
    <property type="match status" value="1"/>
</dbReference>
<dbReference type="SUPFAM" id="SSF51161">
    <property type="entry name" value="Trimeric LpxA-like enzymes"/>
    <property type="match status" value="1"/>
</dbReference>
<dbReference type="InterPro" id="IPR011004">
    <property type="entry name" value="Trimer_LpxA-like_sf"/>
</dbReference>
<dbReference type="GO" id="GO:0008374">
    <property type="term" value="F:O-acyltransferase activity"/>
    <property type="evidence" value="ECO:0007669"/>
    <property type="project" value="TreeGrafter"/>
</dbReference>
<dbReference type="EMBL" id="BMCU01000007">
    <property type="protein sequence ID" value="GGG28206.1"/>
    <property type="molecule type" value="Genomic_DNA"/>
</dbReference>